<accession>A0A545ATY7</accession>
<dbReference type="InParanoid" id="A0A545ATY7"/>
<dbReference type="OrthoDB" id="3774915at2"/>
<evidence type="ECO:0000313" key="2">
    <source>
        <dbReference type="Proteomes" id="UP000317982"/>
    </source>
</evidence>
<name>A0A545ATY7_9ACTN</name>
<dbReference type="Proteomes" id="UP000317982">
    <property type="component" value="Unassembled WGS sequence"/>
</dbReference>
<dbReference type="RefSeq" id="WP_142705554.1">
    <property type="nucleotide sequence ID" value="NZ_VIRS01000010.1"/>
</dbReference>
<reference evidence="1 2" key="1">
    <citation type="submission" date="2019-07" db="EMBL/GenBank/DDBJ databases">
        <title>Cryptosporangium phraense sp. nov., isolated from plant litter.</title>
        <authorList>
            <person name="Suriyachadkun C."/>
        </authorList>
    </citation>
    <scope>NUCLEOTIDE SEQUENCE [LARGE SCALE GENOMIC DNA]</scope>
    <source>
        <strain evidence="1 2">A-T 5661</strain>
    </source>
</reference>
<dbReference type="EMBL" id="VIRS01000010">
    <property type="protein sequence ID" value="TQS44065.1"/>
    <property type="molecule type" value="Genomic_DNA"/>
</dbReference>
<sequence>MGEFVPAGFDPPSALVTDDFRLEPLDDQHNERDYDAWTSSVDFIHALPGFETWKWPKPMSRAELDRPLYEAVARWLEQSWPFAELVYAPR</sequence>
<gene>
    <name evidence="1" type="ORF">FL583_16575</name>
</gene>
<dbReference type="AlphaFoldDB" id="A0A545ATY7"/>
<keyword evidence="2" id="KW-1185">Reference proteome</keyword>
<evidence type="ECO:0000313" key="1">
    <source>
        <dbReference type="EMBL" id="TQS44065.1"/>
    </source>
</evidence>
<organism evidence="1 2">
    <name type="scientific">Cryptosporangium phraense</name>
    <dbReference type="NCBI Taxonomy" id="2593070"/>
    <lineage>
        <taxon>Bacteria</taxon>
        <taxon>Bacillati</taxon>
        <taxon>Actinomycetota</taxon>
        <taxon>Actinomycetes</taxon>
        <taxon>Cryptosporangiales</taxon>
        <taxon>Cryptosporangiaceae</taxon>
        <taxon>Cryptosporangium</taxon>
    </lineage>
</organism>
<comment type="caution">
    <text evidence="1">The sequence shown here is derived from an EMBL/GenBank/DDBJ whole genome shotgun (WGS) entry which is preliminary data.</text>
</comment>
<proteinExistence type="predicted"/>
<protein>
    <submittedName>
        <fullName evidence="1">Uncharacterized protein</fullName>
    </submittedName>
</protein>